<organism evidence="1">
    <name type="scientific">viral metagenome</name>
    <dbReference type="NCBI Taxonomy" id="1070528"/>
    <lineage>
        <taxon>unclassified sequences</taxon>
        <taxon>metagenomes</taxon>
        <taxon>organismal metagenomes</taxon>
    </lineage>
</organism>
<dbReference type="EMBL" id="MN740730">
    <property type="protein sequence ID" value="QHS81190.1"/>
    <property type="molecule type" value="Genomic_DNA"/>
</dbReference>
<proteinExistence type="predicted"/>
<reference evidence="1" key="1">
    <citation type="journal article" date="2020" name="Nature">
        <title>Giant virus diversity and host interactions through global metagenomics.</title>
        <authorList>
            <person name="Schulz F."/>
            <person name="Roux S."/>
            <person name="Paez-Espino D."/>
            <person name="Jungbluth S."/>
            <person name="Walsh D.A."/>
            <person name="Denef V.J."/>
            <person name="McMahon K.D."/>
            <person name="Konstantinidis K.T."/>
            <person name="Eloe-Fadrosh E.A."/>
            <person name="Kyrpides N.C."/>
            <person name="Woyke T."/>
        </authorList>
    </citation>
    <scope>NUCLEOTIDE SEQUENCE</scope>
    <source>
        <strain evidence="1">GVMAG-S-1101161-73</strain>
    </source>
</reference>
<evidence type="ECO:0008006" key="2">
    <source>
        <dbReference type="Google" id="ProtNLM"/>
    </source>
</evidence>
<protein>
    <recommendedName>
        <fullName evidence="2">DUF1737 domain-containing protein</fullName>
    </recommendedName>
</protein>
<sequence>MEYTVINNNRMYDLIDQVNNYIKAGWKPLGGISVGEHTFCQAMTRE</sequence>
<accession>A0A6C0AP20</accession>
<name>A0A6C0AP20_9ZZZZ</name>
<evidence type="ECO:0000313" key="1">
    <source>
        <dbReference type="EMBL" id="QHS81190.1"/>
    </source>
</evidence>
<dbReference type="AlphaFoldDB" id="A0A6C0AP20"/>